<dbReference type="NCBIfam" id="TIGR02947">
    <property type="entry name" value="SigH_actino"/>
    <property type="match status" value="1"/>
</dbReference>
<feature type="domain" description="RNA polymerase sigma-70 region 2" evidence="8">
    <location>
        <begin position="136"/>
        <end position="200"/>
    </location>
</feature>
<dbReference type="InterPro" id="IPR036388">
    <property type="entry name" value="WH-like_DNA-bd_sf"/>
</dbReference>
<keyword evidence="4 6" id="KW-0238">DNA-binding</keyword>
<organism evidence="10 11">
    <name type="scientific">Streptomyces vastus</name>
    <dbReference type="NCBI Taxonomy" id="285451"/>
    <lineage>
        <taxon>Bacteria</taxon>
        <taxon>Bacillati</taxon>
        <taxon>Actinomycetota</taxon>
        <taxon>Actinomycetes</taxon>
        <taxon>Kitasatosporales</taxon>
        <taxon>Streptomycetaceae</taxon>
        <taxon>Streptomyces</taxon>
    </lineage>
</organism>
<sequence>MGSTICPPASHHHPVDGLRPAESDSNRPGATDLDWSVLHAAKTGPVRAAGVPNRRAAPTSGPSAPTSGPSAPTAGRLFSDSSGTGFGSTTSFEEVGPVTGTDAGTEHGQAEQPEGQGSGTESTAERNARFERDAMEFLDQMYSAALRMTRNPADAEDLVQETYAKAYASFHQFREGTNLKAWLYRILTNTFINSYRKKQREPQRSAAEEIEDWQLARAESHMSTGLRSAESQALDHLPDSDVKEALQAIPEEFRIAVYLADVEGFAYKEIADIMGTPIGTVMSRLHRGRRQLRGMLEDYARERGLVPAGAGESNEAKGSGS</sequence>
<dbReference type="PANTHER" id="PTHR43133:SF59">
    <property type="entry name" value="ECF RNA POLYMERASE SIGMA FACTOR SIGR"/>
    <property type="match status" value="1"/>
</dbReference>
<dbReference type="CDD" id="cd06171">
    <property type="entry name" value="Sigma70_r4"/>
    <property type="match status" value="1"/>
</dbReference>
<feature type="domain" description="RNA polymerase sigma factor 70 region 4 type 2" evidence="9">
    <location>
        <begin position="242"/>
        <end position="292"/>
    </location>
</feature>
<dbReference type="SUPFAM" id="SSF88659">
    <property type="entry name" value="Sigma3 and sigma4 domains of RNA polymerase sigma factors"/>
    <property type="match status" value="1"/>
</dbReference>
<evidence type="ECO:0000256" key="2">
    <source>
        <dbReference type="ARBA" id="ARBA00023015"/>
    </source>
</evidence>
<dbReference type="EMBL" id="BAAASJ010000026">
    <property type="protein sequence ID" value="GAA2631255.1"/>
    <property type="molecule type" value="Genomic_DNA"/>
</dbReference>
<evidence type="ECO:0000313" key="11">
    <source>
        <dbReference type="Proteomes" id="UP001500151"/>
    </source>
</evidence>
<dbReference type="Proteomes" id="UP001500151">
    <property type="component" value="Unassembled WGS sequence"/>
</dbReference>
<proteinExistence type="inferred from homology"/>
<accession>A0ABN3QNK6</accession>
<evidence type="ECO:0000256" key="7">
    <source>
        <dbReference type="SAM" id="MobiDB-lite"/>
    </source>
</evidence>
<feature type="region of interest" description="Disordered" evidence="7">
    <location>
        <begin position="1"/>
        <end position="125"/>
    </location>
</feature>
<protein>
    <recommendedName>
        <fullName evidence="6">RNA polymerase sigma factor</fullName>
    </recommendedName>
</protein>
<dbReference type="InterPro" id="IPR007627">
    <property type="entry name" value="RNA_pol_sigma70_r2"/>
</dbReference>
<dbReference type="Gene3D" id="1.10.1740.10">
    <property type="match status" value="1"/>
</dbReference>
<feature type="compositionally biased region" description="Low complexity" evidence="7">
    <location>
        <begin position="56"/>
        <end position="92"/>
    </location>
</feature>
<dbReference type="InterPro" id="IPR013325">
    <property type="entry name" value="RNA_pol_sigma_r2"/>
</dbReference>
<dbReference type="Pfam" id="PF04542">
    <property type="entry name" value="Sigma70_r2"/>
    <property type="match status" value="1"/>
</dbReference>
<dbReference type="InterPro" id="IPR014293">
    <property type="entry name" value="RNA_pol_sigma70_actinobac"/>
</dbReference>
<comment type="caution">
    <text evidence="10">The sequence shown here is derived from an EMBL/GenBank/DDBJ whole genome shotgun (WGS) entry which is preliminary data.</text>
</comment>
<keyword evidence="2 6" id="KW-0805">Transcription regulation</keyword>
<dbReference type="InterPro" id="IPR039425">
    <property type="entry name" value="RNA_pol_sigma-70-like"/>
</dbReference>
<name>A0ABN3QNK6_9ACTN</name>
<dbReference type="PROSITE" id="PS01063">
    <property type="entry name" value="SIGMA70_ECF"/>
    <property type="match status" value="1"/>
</dbReference>
<dbReference type="InterPro" id="IPR000838">
    <property type="entry name" value="RNA_pol_sigma70_ECF_CS"/>
</dbReference>
<evidence type="ECO:0000256" key="4">
    <source>
        <dbReference type="ARBA" id="ARBA00023125"/>
    </source>
</evidence>
<evidence type="ECO:0000259" key="9">
    <source>
        <dbReference type="Pfam" id="PF08281"/>
    </source>
</evidence>
<comment type="similarity">
    <text evidence="1 6">Belongs to the sigma-70 factor family. ECF subfamily.</text>
</comment>
<keyword evidence="5 6" id="KW-0804">Transcription</keyword>
<evidence type="ECO:0000256" key="3">
    <source>
        <dbReference type="ARBA" id="ARBA00023082"/>
    </source>
</evidence>
<dbReference type="InterPro" id="IPR013324">
    <property type="entry name" value="RNA_pol_sigma_r3/r4-like"/>
</dbReference>
<feature type="compositionally biased region" description="Basic and acidic residues" evidence="7">
    <location>
        <begin position="13"/>
        <end position="25"/>
    </location>
</feature>
<dbReference type="InterPro" id="IPR013249">
    <property type="entry name" value="RNA_pol_sigma70_r4_t2"/>
</dbReference>
<dbReference type="SUPFAM" id="SSF88946">
    <property type="entry name" value="Sigma2 domain of RNA polymerase sigma factors"/>
    <property type="match status" value="1"/>
</dbReference>
<evidence type="ECO:0000259" key="8">
    <source>
        <dbReference type="Pfam" id="PF04542"/>
    </source>
</evidence>
<evidence type="ECO:0000256" key="6">
    <source>
        <dbReference type="RuleBase" id="RU000716"/>
    </source>
</evidence>
<keyword evidence="11" id="KW-1185">Reference proteome</keyword>
<dbReference type="Gene3D" id="1.10.10.10">
    <property type="entry name" value="Winged helix-like DNA-binding domain superfamily/Winged helix DNA-binding domain"/>
    <property type="match status" value="1"/>
</dbReference>
<keyword evidence="3 6" id="KW-0731">Sigma factor</keyword>
<dbReference type="InterPro" id="IPR014284">
    <property type="entry name" value="RNA_pol_sigma-70_dom"/>
</dbReference>
<dbReference type="Pfam" id="PF08281">
    <property type="entry name" value="Sigma70_r4_2"/>
    <property type="match status" value="1"/>
</dbReference>
<reference evidence="10 11" key="1">
    <citation type="journal article" date="2019" name="Int. J. Syst. Evol. Microbiol.">
        <title>The Global Catalogue of Microorganisms (GCM) 10K type strain sequencing project: providing services to taxonomists for standard genome sequencing and annotation.</title>
        <authorList>
            <consortium name="The Broad Institute Genomics Platform"/>
            <consortium name="The Broad Institute Genome Sequencing Center for Infectious Disease"/>
            <person name="Wu L."/>
            <person name="Ma J."/>
        </authorList>
    </citation>
    <scope>NUCLEOTIDE SEQUENCE [LARGE SCALE GENOMIC DNA]</scope>
    <source>
        <strain evidence="10 11">JCM 4524</strain>
    </source>
</reference>
<evidence type="ECO:0000256" key="1">
    <source>
        <dbReference type="ARBA" id="ARBA00010641"/>
    </source>
</evidence>
<dbReference type="NCBIfam" id="TIGR02937">
    <property type="entry name" value="sigma70-ECF"/>
    <property type="match status" value="1"/>
</dbReference>
<gene>
    <name evidence="10" type="ORF">GCM10010307_23590</name>
</gene>
<evidence type="ECO:0000256" key="5">
    <source>
        <dbReference type="ARBA" id="ARBA00023163"/>
    </source>
</evidence>
<dbReference type="PANTHER" id="PTHR43133">
    <property type="entry name" value="RNA POLYMERASE ECF-TYPE SIGMA FACTO"/>
    <property type="match status" value="1"/>
</dbReference>
<evidence type="ECO:0000313" key="10">
    <source>
        <dbReference type="EMBL" id="GAA2631255.1"/>
    </source>
</evidence>